<name>A0A327KQ64_9BRAD</name>
<evidence type="ECO:0000313" key="1">
    <source>
        <dbReference type="EMBL" id="RAI40134.1"/>
    </source>
</evidence>
<reference evidence="1 2" key="1">
    <citation type="submission" date="2017-07" db="EMBL/GenBank/DDBJ databases">
        <title>Draft Genome Sequences of Select Purple Nonsulfur Bacteria.</title>
        <authorList>
            <person name="Lasarre B."/>
            <person name="Mckinlay J.B."/>
        </authorList>
    </citation>
    <scope>NUCLEOTIDE SEQUENCE [LARGE SCALE GENOMIC DNA]</scope>
    <source>
        <strain evidence="1 2">DSM 5909</strain>
    </source>
</reference>
<evidence type="ECO:0000313" key="2">
    <source>
        <dbReference type="Proteomes" id="UP000249130"/>
    </source>
</evidence>
<comment type="caution">
    <text evidence="1">The sequence shown here is derived from an EMBL/GenBank/DDBJ whole genome shotgun (WGS) entry which is preliminary data.</text>
</comment>
<organism evidence="1 2">
    <name type="scientific">Rhodoplanes roseus</name>
    <dbReference type="NCBI Taxonomy" id="29409"/>
    <lineage>
        <taxon>Bacteria</taxon>
        <taxon>Pseudomonadati</taxon>
        <taxon>Pseudomonadota</taxon>
        <taxon>Alphaproteobacteria</taxon>
        <taxon>Hyphomicrobiales</taxon>
        <taxon>Nitrobacteraceae</taxon>
        <taxon>Rhodoplanes</taxon>
    </lineage>
</organism>
<dbReference type="AlphaFoldDB" id="A0A327KQ64"/>
<sequence length="68" mass="7443">MGTMPDEVDIPRRSRLDLNTYTELLIREAITSVEGLGADPRLTTAVTLMSEALGKVADVIDERLGEAR</sequence>
<gene>
    <name evidence="1" type="ORF">CH341_24430</name>
</gene>
<dbReference type="EMBL" id="NPEX01000248">
    <property type="protein sequence ID" value="RAI40134.1"/>
    <property type="molecule type" value="Genomic_DNA"/>
</dbReference>
<proteinExistence type="predicted"/>
<accession>A0A327KQ64</accession>
<keyword evidence="2" id="KW-1185">Reference proteome</keyword>
<dbReference type="Proteomes" id="UP000249130">
    <property type="component" value="Unassembled WGS sequence"/>
</dbReference>
<protein>
    <submittedName>
        <fullName evidence="1">Uncharacterized protein</fullName>
    </submittedName>
</protein>